<dbReference type="GO" id="GO:0005886">
    <property type="term" value="C:plasma membrane"/>
    <property type="evidence" value="ECO:0007669"/>
    <property type="project" value="TreeGrafter"/>
</dbReference>
<feature type="transmembrane region" description="Helical" evidence="5">
    <location>
        <begin position="370"/>
        <end position="391"/>
    </location>
</feature>
<keyword evidence="4 5" id="KW-0472">Membrane</keyword>
<dbReference type="AlphaFoldDB" id="A0A3D8SPE5"/>
<dbReference type="PANTHER" id="PTHR23502">
    <property type="entry name" value="MAJOR FACILITATOR SUPERFAMILY"/>
    <property type="match status" value="1"/>
</dbReference>
<dbReference type="Proteomes" id="UP000256645">
    <property type="component" value="Unassembled WGS sequence"/>
</dbReference>
<feature type="transmembrane region" description="Helical" evidence="5">
    <location>
        <begin position="171"/>
        <end position="194"/>
    </location>
</feature>
<accession>A0A3D8SPE5</accession>
<feature type="transmembrane region" description="Helical" evidence="5">
    <location>
        <begin position="498"/>
        <end position="518"/>
    </location>
</feature>
<keyword evidence="8" id="KW-1185">Reference proteome</keyword>
<feature type="transmembrane region" description="Helical" evidence="5">
    <location>
        <begin position="443"/>
        <end position="463"/>
    </location>
</feature>
<dbReference type="PANTHER" id="PTHR23502:SF34">
    <property type="entry name" value="PROTEIN HOL1"/>
    <property type="match status" value="1"/>
</dbReference>
<dbReference type="InterPro" id="IPR011701">
    <property type="entry name" value="MFS"/>
</dbReference>
<dbReference type="InterPro" id="IPR036259">
    <property type="entry name" value="MFS_trans_sf"/>
</dbReference>
<dbReference type="EMBL" id="PDLM01000001">
    <property type="protein sequence ID" value="RDW88054.1"/>
    <property type="molecule type" value="Genomic_DNA"/>
</dbReference>
<reference evidence="7 8" key="1">
    <citation type="journal article" date="2018" name="IMA Fungus">
        <title>IMA Genome-F 9: Draft genome sequence of Annulohypoxylon stygium, Aspergillus mulundensis, Berkeleyomyces basicola (syn. Thielaviopsis basicola), Ceratocystis smalleyi, two Cercospora beticola strains, Coleophoma cylindrospora, Fusarium fracticaudum, Phialophora cf. hyalina, and Morchella septimelata.</title>
        <authorList>
            <person name="Wingfield B.D."/>
            <person name="Bills G.F."/>
            <person name="Dong Y."/>
            <person name="Huang W."/>
            <person name="Nel W.J."/>
            <person name="Swalarsk-Parry B.S."/>
            <person name="Vaghefi N."/>
            <person name="Wilken P.M."/>
            <person name="An Z."/>
            <person name="de Beer Z.W."/>
            <person name="De Vos L."/>
            <person name="Chen L."/>
            <person name="Duong T.A."/>
            <person name="Gao Y."/>
            <person name="Hammerbacher A."/>
            <person name="Kikkert J.R."/>
            <person name="Li Y."/>
            <person name="Li H."/>
            <person name="Li K."/>
            <person name="Li Q."/>
            <person name="Liu X."/>
            <person name="Ma X."/>
            <person name="Naidoo K."/>
            <person name="Pethybridge S.J."/>
            <person name="Sun J."/>
            <person name="Steenkamp E.T."/>
            <person name="van der Nest M.A."/>
            <person name="van Wyk S."/>
            <person name="Wingfield M.J."/>
            <person name="Xiong C."/>
            <person name="Yue Q."/>
            <person name="Zhang X."/>
        </authorList>
    </citation>
    <scope>NUCLEOTIDE SEQUENCE [LARGE SCALE GENOMIC DNA]</scope>
    <source>
        <strain evidence="7 8">BP6252</strain>
    </source>
</reference>
<protein>
    <submittedName>
        <fullName evidence="7">MFS general substrate transporter-68</fullName>
    </submittedName>
</protein>
<proteinExistence type="predicted"/>
<gene>
    <name evidence="7" type="ORF">BP6252_00086</name>
</gene>
<dbReference type="InterPro" id="IPR020846">
    <property type="entry name" value="MFS_dom"/>
</dbReference>
<feature type="transmembrane region" description="Helical" evidence="5">
    <location>
        <begin position="412"/>
        <end position="437"/>
    </location>
</feature>
<evidence type="ECO:0000259" key="6">
    <source>
        <dbReference type="PROSITE" id="PS50850"/>
    </source>
</evidence>
<sequence length="570" mass="62543">MSNPQVTDAEITAATESRAERVGTYGTVQHRDMLTNQVILNPKPSSDPNDPLNWSQGFKYYITTLVCLAMVCCNYLAAGPTVQIVETTFDFFPESLVMGHPGPLFTKSIAKVAYFFTTTALFQGLSNLLWIPLMNKYGRRPAYVVSYALYFVFTIWAAFTTSYASFLASRMAIGLAAGAAEGIAPVTISDCFFLHERGAIMAFYTMALSIGVVAGIIVDGMISIHNGWRVDYYVAIALVGALWVLIFFTFPETAYHRNHNAPNTATDVENAGDEKPGYLHAEDLVASETLSSPVVPRRKFGVRDLKVFHGTFTQESLGAMMLRPFVLLLLPQVFWASLVMAVTIGFLVAISSNFASAFQTTYGFEPWKTSLCYIAGIIGSAAGIFFGGHATDMVADFFTRRNGGVREPEMRLPAIAFSAVTGPLALVLYGCGIQYAWHWIVPTIGLGLLNSAVVQATNVSLLYTSKRTPPKHLQRADVLTDIVDSYRPIAGELATTQLAFKSAFGFLLSFYTNVWVAQSGYANAFGAMAGISAAVILCAIPLFIWGKALRRSSAHWRIMRFVHWDDDRQD</sequence>
<keyword evidence="3 5" id="KW-1133">Transmembrane helix</keyword>
<evidence type="ECO:0000256" key="4">
    <source>
        <dbReference type="ARBA" id="ARBA00023136"/>
    </source>
</evidence>
<feature type="transmembrane region" description="Helical" evidence="5">
    <location>
        <begin position="201"/>
        <end position="224"/>
    </location>
</feature>
<feature type="transmembrane region" description="Helical" evidence="5">
    <location>
        <begin position="230"/>
        <end position="250"/>
    </location>
</feature>
<dbReference type="STRING" id="1849047.A0A3D8SPE5"/>
<evidence type="ECO:0000256" key="3">
    <source>
        <dbReference type="ARBA" id="ARBA00022989"/>
    </source>
</evidence>
<evidence type="ECO:0000256" key="1">
    <source>
        <dbReference type="ARBA" id="ARBA00004141"/>
    </source>
</evidence>
<organism evidence="7 8">
    <name type="scientific">Coleophoma cylindrospora</name>
    <dbReference type="NCBI Taxonomy" id="1849047"/>
    <lineage>
        <taxon>Eukaryota</taxon>
        <taxon>Fungi</taxon>
        <taxon>Dikarya</taxon>
        <taxon>Ascomycota</taxon>
        <taxon>Pezizomycotina</taxon>
        <taxon>Leotiomycetes</taxon>
        <taxon>Helotiales</taxon>
        <taxon>Dermateaceae</taxon>
        <taxon>Coleophoma</taxon>
    </lineage>
</organism>
<feature type="transmembrane region" description="Helical" evidence="5">
    <location>
        <begin position="112"/>
        <end position="130"/>
    </location>
</feature>
<comment type="subcellular location">
    <subcellularLocation>
        <location evidence="1">Membrane</location>
        <topology evidence="1">Multi-pass membrane protein</topology>
    </subcellularLocation>
</comment>
<feature type="domain" description="Major facilitator superfamily (MFS) profile" evidence="6">
    <location>
        <begin position="67"/>
        <end position="550"/>
    </location>
</feature>
<feature type="transmembrane region" description="Helical" evidence="5">
    <location>
        <begin position="142"/>
        <end position="159"/>
    </location>
</feature>
<dbReference type="GO" id="GO:0022857">
    <property type="term" value="F:transmembrane transporter activity"/>
    <property type="evidence" value="ECO:0007669"/>
    <property type="project" value="InterPro"/>
</dbReference>
<feature type="transmembrane region" description="Helical" evidence="5">
    <location>
        <begin position="325"/>
        <end position="350"/>
    </location>
</feature>
<dbReference type="PROSITE" id="PS50850">
    <property type="entry name" value="MFS"/>
    <property type="match status" value="1"/>
</dbReference>
<evidence type="ECO:0000256" key="2">
    <source>
        <dbReference type="ARBA" id="ARBA00022692"/>
    </source>
</evidence>
<feature type="transmembrane region" description="Helical" evidence="5">
    <location>
        <begin position="524"/>
        <end position="545"/>
    </location>
</feature>
<comment type="caution">
    <text evidence="7">The sequence shown here is derived from an EMBL/GenBank/DDBJ whole genome shotgun (WGS) entry which is preliminary data.</text>
</comment>
<feature type="transmembrane region" description="Helical" evidence="5">
    <location>
        <begin position="60"/>
        <end position="78"/>
    </location>
</feature>
<evidence type="ECO:0000313" key="7">
    <source>
        <dbReference type="EMBL" id="RDW88054.1"/>
    </source>
</evidence>
<dbReference type="SUPFAM" id="SSF103473">
    <property type="entry name" value="MFS general substrate transporter"/>
    <property type="match status" value="1"/>
</dbReference>
<dbReference type="OrthoDB" id="5215911at2759"/>
<dbReference type="Gene3D" id="1.20.1250.20">
    <property type="entry name" value="MFS general substrate transporter like domains"/>
    <property type="match status" value="1"/>
</dbReference>
<evidence type="ECO:0000256" key="5">
    <source>
        <dbReference type="SAM" id="Phobius"/>
    </source>
</evidence>
<evidence type="ECO:0000313" key="8">
    <source>
        <dbReference type="Proteomes" id="UP000256645"/>
    </source>
</evidence>
<name>A0A3D8SPE5_9HELO</name>
<keyword evidence="2 5" id="KW-0812">Transmembrane</keyword>
<dbReference type="Pfam" id="PF07690">
    <property type="entry name" value="MFS_1"/>
    <property type="match status" value="1"/>
</dbReference>